<dbReference type="RefSeq" id="WP_115938567.1">
    <property type="nucleotide sequence ID" value="NZ_QRDW01000012.1"/>
</dbReference>
<name>A0A3D9H7B7_9PROT</name>
<dbReference type="Proteomes" id="UP000256845">
    <property type="component" value="Unassembled WGS sequence"/>
</dbReference>
<evidence type="ECO:0008006" key="4">
    <source>
        <dbReference type="Google" id="ProtNLM"/>
    </source>
</evidence>
<dbReference type="OrthoDB" id="9870497at2"/>
<feature type="chain" id="PRO_5017716965" description="Lipoprotein" evidence="1">
    <location>
        <begin position="32"/>
        <end position="153"/>
    </location>
</feature>
<dbReference type="EMBL" id="QRDW01000012">
    <property type="protein sequence ID" value="RED45051.1"/>
    <property type="molecule type" value="Genomic_DNA"/>
</dbReference>
<keyword evidence="3" id="KW-1185">Reference proteome</keyword>
<reference evidence="2 3" key="1">
    <citation type="submission" date="2018-07" db="EMBL/GenBank/DDBJ databases">
        <title>Genomic Encyclopedia of Type Strains, Phase III (KMG-III): the genomes of soil and plant-associated and newly described type strains.</title>
        <authorList>
            <person name="Whitman W."/>
        </authorList>
    </citation>
    <scope>NUCLEOTIDE SEQUENCE [LARGE SCALE GENOMIC DNA]</scope>
    <source>
        <strain evidence="2 3">CECT 8488</strain>
    </source>
</reference>
<evidence type="ECO:0000313" key="3">
    <source>
        <dbReference type="Proteomes" id="UP000256845"/>
    </source>
</evidence>
<evidence type="ECO:0000256" key="1">
    <source>
        <dbReference type="SAM" id="SignalP"/>
    </source>
</evidence>
<gene>
    <name evidence="2" type="ORF">DFP90_11244</name>
</gene>
<proteinExistence type="predicted"/>
<dbReference type="AlphaFoldDB" id="A0A3D9H7B7"/>
<organism evidence="2 3">
    <name type="scientific">Aestuariispira insulae</name>
    <dbReference type="NCBI Taxonomy" id="1461337"/>
    <lineage>
        <taxon>Bacteria</taxon>
        <taxon>Pseudomonadati</taxon>
        <taxon>Pseudomonadota</taxon>
        <taxon>Alphaproteobacteria</taxon>
        <taxon>Rhodospirillales</taxon>
        <taxon>Kiloniellaceae</taxon>
        <taxon>Aestuariispira</taxon>
    </lineage>
</organism>
<evidence type="ECO:0000313" key="2">
    <source>
        <dbReference type="EMBL" id="RED45051.1"/>
    </source>
</evidence>
<protein>
    <recommendedName>
        <fullName evidence="4">Lipoprotein</fullName>
    </recommendedName>
</protein>
<keyword evidence="1" id="KW-0732">Signal</keyword>
<feature type="signal peptide" evidence="1">
    <location>
        <begin position="1"/>
        <end position="31"/>
    </location>
</feature>
<sequence>MNNLRRLFYPTLACYRLLLIVAVLAPLSACEEDTPTATEKALIRLELTDFQYQQTDDRDRYYHRRRFTALNGTGARVTKGRVCVENGAVCAEAVVDYRIEGDSVFEQPQSFFATRAETDRITVEYWLIDDAGFEHHLTAEIQVADQQAKWVEQ</sequence>
<accession>A0A3D9H7B7</accession>
<comment type="caution">
    <text evidence="2">The sequence shown here is derived from an EMBL/GenBank/DDBJ whole genome shotgun (WGS) entry which is preliminary data.</text>
</comment>